<evidence type="ECO:0000256" key="1">
    <source>
        <dbReference type="ARBA" id="ARBA00005046"/>
    </source>
</evidence>
<evidence type="ECO:0000313" key="13">
    <source>
        <dbReference type="Proteomes" id="UP000214566"/>
    </source>
</evidence>
<evidence type="ECO:0000256" key="5">
    <source>
        <dbReference type="ARBA" id="ARBA00023150"/>
    </source>
</evidence>
<dbReference type="AlphaFoldDB" id="A0A238D8M6"/>
<dbReference type="RefSeq" id="WP_094161659.1">
    <property type="nucleotide sequence ID" value="NZ_LT592171.1"/>
</dbReference>
<dbReference type="Gene3D" id="3.90.1170.40">
    <property type="entry name" value="Molybdopterin biosynthesis MoaE subunit"/>
    <property type="match status" value="1"/>
</dbReference>
<evidence type="ECO:0000256" key="7">
    <source>
        <dbReference type="ARBA" id="ARBA00029745"/>
    </source>
</evidence>
<comment type="pathway">
    <text evidence="1">Cofactor biosynthesis; molybdopterin biosynthesis.</text>
</comment>
<dbReference type="EMBL" id="FLMQ01000057">
    <property type="protein sequence ID" value="SBP89605.1"/>
    <property type="molecule type" value="Genomic_DNA"/>
</dbReference>
<evidence type="ECO:0000256" key="6">
    <source>
        <dbReference type="ARBA" id="ARBA00026066"/>
    </source>
</evidence>
<dbReference type="Proteomes" id="UP000214566">
    <property type="component" value="Unassembled WGS sequence"/>
</dbReference>
<dbReference type="UniPathway" id="UPA00344"/>
<dbReference type="InterPro" id="IPR036563">
    <property type="entry name" value="MoaE_sf"/>
</dbReference>
<accession>A0A238D8M6</accession>
<evidence type="ECO:0000256" key="11">
    <source>
        <dbReference type="ARBA" id="ARBA00049878"/>
    </source>
</evidence>
<comment type="catalytic activity">
    <reaction evidence="11">
        <text>2 [molybdopterin-synthase sulfur-carrier protein]-C-terminal-Gly-aminoethanethioate + cyclic pyranopterin phosphate + H2O = molybdopterin + 2 [molybdopterin-synthase sulfur-carrier protein]-C-terminal Gly-Gly + 2 H(+)</text>
        <dbReference type="Rhea" id="RHEA:26333"/>
        <dbReference type="Rhea" id="RHEA-COMP:12202"/>
        <dbReference type="Rhea" id="RHEA-COMP:19907"/>
        <dbReference type="ChEBI" id="CHEBI:15377"/>
        <dbReference type="ChEBI" id="CHEBI:15378"/>
        <dbReference type="ChEBI" id="CHEBI:58698"/>
        <dbReference type="ChEBI" id="CHEBI:59648"/>
        <dbReference type="ChEBI" id="CHEBI:90778"/>
        <dbReference type="ChEBI" id="CHEBI:232372"/>
        <dbReference type="EC" id="2.8.1.12"/>
    </reaction>
</comment>
<sequence>MTQHFEPTIRIQREAFDAGDVMRSLRAGRTDIGAVACFEGICRAHNTATQALGEQSVQALELEHYPGMTESSILGMVREAQQRWPLQAATIIHRIGVLLPGDPIVLVAVASAHRHAALEACAFLMDYLKTQAPFWKKETTSQGAQWVDAREADDAALARWGVAATNVGAAPR</sequence>
<dbReference type="OrthoDB" id="9803224at2"/>
<organism evidence="12 13">
    <name type="scientific">Thiomonas delicata</name>
    <name type="common">Thiomonas cuprina</name>
    <dbReference type="NCBI Taxonomy" id="364030"/>
    <lineage>
        <taxon>Bacteria</taxon>
        <taxon>Pseudomonadati</taxon>
        <taxon>Pseudomonadota</taxon>
        <taxon>Betaproteobacteria</taxon>
        <taxon>Burkholderiales</taxon>
        <taxon>Thiomonas</taxon>
    </lineage>
</organism>
<keyword evidence="13" id="KW-1185">Reference proteome</keyword>
<proteinExistence type="inferred from homology"/>
<dbReference type="SUPFAM" id="SSF54690">
    <property type="entry name" value="Molybdopterin synthase subunit MoaE"/>
    <property type="match status" value="1"/>
</dbReference>
<comment type="similarity">
    <text evidence="2">Belongs to the MoaE family.</text>
</comment>
<keyword evidence="5" id="KW-0501">Molybdenum cofactor biosynthesis</keyword>
<name>A0A238D8M6_THIDL</name>
<evidence type="ECO:0000256" key="8">
    <source>
        <dbReference type="ARBA" id="ARBA00030407"/>
    </source>
</evidence>
<dbReference type="Pfam" id="PF02391">
    <property type="entry name" value="MoaE"/>
    <property type="match status" value="1"/>
</dbReference>
<evidence type="ECO:0000256" key="2">
    <source>
        <dbReference type="ARBA" id="ARBA00005426"/>
    </source>
</evidence>
<gene>
    <name evidence="12" type="primary">moaE</name>
    <name evidence="12" type="ORF">THIARS_80129</name>
</gene>
<protein>
    <recommendedName>
        <fullName evidence="4">Molybdopterin synthase catalytic subunit</fullName>
        <ecNumber evidence="3">2.8.1.12</ecNumber>
    </recommendedName>
    <alternativeName>
        <fullName evidence="9">MPT synthase subunit 2</fullName>
    </alternativeName>
    <alternativeName>
        <fullName evidence="7">Molybdenum cofactor biosynthesis protein E</fullName>
    </alternativeName>
    <alternativeName>
        <fullName evidence="8">Molybdopterin-converting factor large subunit</fullName>
    </alternativeName>
    <alternativeName>
        <fullName evidence="10">Molybdopterin-converting factor subunit 2</fullName>
    </alternativeName>
</protein>
<evidence type="ECO:0000256" key="4">
    <source>
        <dbReference type="ARBA" id="ARBA00013858"/>
    </source>
</evidence>
<evidence type="ECO:0000313" key="12">
    <source>
        <dbReference type="EMBL" id="SBP89605.1"/>
    </source>
</evidence>
<dbReference type="GO" id="GO:0006777">
    <property type="term" value="P:Mo-molybdopterin cofactor biosynthetic process"/>
    <property type="evidence" value="ECO:0007669"/>
    <property type="project" value="UniProtKB-KW"/>
</dbReference>
<dbReference type="PANTHER" id="PTHR23404">
    <property type="entry name" value="MOLYBDOPTERIN SYNTHASE RELATED"/>
    <property type="match status" value="1"/>
</dbReference>
<dbReference type="EC" id="2.8.1.12" evidence="3"/>
<evidence type="ECO:0000256" key="3">
    <source>
        <dbReference type="ARBA" id="ARBA00011950"/>
    </source>
</evidence>
<reference evidence="12 13" key="1">
    <citation type="submission" date="2016-06" db="EMBL/GenBank/DDBJ databases">
        <authorList>
            <person name="Kjaerup R.B."/>
            <person name="Dalgaard T.S."/>
            <person name="Juul-Madsen H.R."/>
        </authorList>
    </citation>
    <scope>NUCLEOTIDE SEQUENCE [LARGE SCALE GENOMIC DNA]</scope>
    <source>
        <strain evidence="12 13">DSM 16361</strain>
    </source>
</reference>
<evidence type="ECO:0000256" key="10">
    <source>
        <dbReference type="ARBA" id="ARBA00032474"/>
    </source>
</evidence>
<evidence type="ECO:0000256" key="9">
    <source>
        <dbReference type="ARBA" id="ARBA00030781"/>
    </source>
</evidence>
<dbReference type="CDD" id="cd00756">
    <property type="entry name" value="MoaE"/>
    <property type="match status" value="1"/>
</dbReference>
<comment type="subunit">
    <text evidence="6">Heterotetramer of 2 MoaD subunits and 2 MoaE subunits. Also stable as homodimer. The enzyme changes between these two forms during catalysis.</text>
</comment>
<dbReference type="GO" id="GO:0030366">
    <property type="term" value="F:molybdopterin synthase activity"/>
    <property type="evidence" value="ECO:0007669"/>
    <property type="project" value="UniProtKB-EC"/>
</dbReference>
<dbReference type="InterPro" id="IPR003448">
    <property type="entry name" value="Mopterin_biosynth_MoaE"/>
</dbReference>